<dbReference type="AlphaFoldDB" id="A0A485L4Z9"/>
<dbReference type="InterPro" id="IPR011989">
    <property type="entry name" value="ARM-like"/>
</dbReference>
<dbReference type="Gene3D" id="1.25.10.10">
    <property type="entry name" value="Leucine-rich Repeat Variant"/>
    <property type="match status" value="2"/>
</dbReference>
<evidence type="ECO:0000313" key="5">
    <source>
        <dbReference type="EMBL" id="VFT92611.1"/>
    </source>
</evidence>
<gene>
    <name evidence="5" type="primary">Aste57867_15823</name>
    <name evidence="4" type="ORF">As57867_015767</name>
    <name evidence="5" type="ORF">ASTE57867_15823</name>
</gene>
<reference evidence="4" key="2">
    <citation type="submission" date="2019-06" db="EMBL/GenBank/DDBJ databases">
        <title>Genomics analysis of Aphanomyces spp. identifies a new class of oomycete effector associated with host adaptation.</title>
        <authorList>
            <person name="Gaulin E."/>
        </authorList>
    </citation>
    <scope>NUCLEOTIDE SEQUENCE</scope>
    <source>
        <strain evidence="4">CBS 578.67</strain>
    </source>
</reference>
<evidence type="ECO:0000259" key="3">
    <source>
        <dbReference type="Pfam" id="PF25757"/>
    </source>
</evidence>
<dbReference type="EMBL" id="VJMH01005756">
    <property type="protein sequence ID" value="KAF0693176.1"/>
    <property type="molecule type" value="Genomic_DNA"/>
</dbReference>
<dbReference type="InterPro" id="IPR056497">
    <property type="entry name" value="HEAT_DAAF5"/>
</dbReference>
<dbReference type="PANTHER" id="PTHR16216">
    <property type="entry name" value="DYNEIN ASSEMBLY FACTOR 5, AXONEMAL"/>
    <property type="match status" value="1"/>
</dbReference>
<dbReference type="InterPro" id="IPR016024">
    <property type="entry name" value="ARM-type_fold"/>
</dbReference>
<feature type="region of interest" description="Disordered" evidence="1">
    <location>
        <begin position="1"/>
        <end position="26"/>
    </location>
</feature>
<feature type="domain" description="Dynein axonemal assembly factor 5 TPR repeats" evidence="3">
    <location>
        <begin position="333"/>
        <end position="408"/>
    </location>
</feature>
<feature type="compositionally biased region" description="Basic and acidic residues" evidence="1">
    <location>
        <begin position="1"/>
        <end position="14"/>
    </location>
</feature>
<dbReference type="Pfam" id="PF25757">
    <property type="entry name" value="TPR_DNAAF5"/>
    <property type="match status" value="3"/>
</dbReference>
<dbReference type="EMBL" id="CAADRA010005777">
    <property type="protein sequence ID" value="VFT92611.1"/>
    <property type="molecule type" value="Genomic_DNA"/>
</dbReference>
<dbReference type="InterPro" id="IPR057978">
    <property type="entry name" value="TPR_DAAF5"/>
</dbReference>
<evidence type="ECO:0000313" key="4">
    <source>
        <dbReference type="EMBL" id="KAF0693176.1"/>
    </source>
</evidence>
<feature type="domain" description="Dynein axonemal assembly factor 5 TPR repeats" evidence="3">
    <location>
        <begin position="186"/>
        <end position="297"/>
    </location>
</feature>
<dbReference type="OrthoDB" id="413572at2759"/>
<name>A0A485L4Z9_9STRA</name>
<feature type="domain" description="Dynein axonemal assembly factor 5 HEAT-repeat" evidence="2">
    <location>
        <begin position="432"/>
        <end position="595"/>
    </location>
</feature>
<reference evidence="5 6" key="1">
    <citation type="submission" date="2019-03" db="EMBL/GenBank/DDBJ databases">
        <authorList>
            <person name="Gaulin E."/>
            <person name="Dumas B."/>
        </authorList>
    </citation>
    <scope>NUCLEOTIDE SEQUENCE [LARGE SCALE GENOMIC DNA]</scope>
    <source>
        <strain evidence="5">CBS 568.67</strain>
    </source>
</reference>
<dbReference type="Proteomes" id="UP000332933">
    <property type="component" value="Unassembled WGS sequence"/>
</dbReference>
<keyword evidence="6" id="KW-1185">Reference proteome</keyword>
<dbReference type="SUPFAM" id="SSF48371">
    <property type="entry name" value="ARM repeat"/>
    <property type="match status" value="1"/>
</dbReference>
<evidence type="ECO:0000256" key="1">
    <source>
        <dbReference type="SAM" id="MobiDB-lite"/>
    </source>
</evidence>
<feature type="domain" description="Dynein axonemal assembly factor 5 TPR repeats" evidence="3">
    <location>
        <begin position="63"/>
        <end position="148"/>
    </location>
</feature>
<evidence type="ECO:0000313" key="6">
    <source>
        <dbReference type="Proteomes" id="UP000332933"/>
    </source>
</evidence>
<protein>
    <submittedName>
        <fullName evidence="5">Aste57867_15823 protein</fullName>
    </submittedName>
</protein>
<evidence type="ECO:0000259" key="2">
    <source>
        <dbReference type="Pfam" id="PF24573"/>
    </source>
</evidence>
<dbReference type="InterPro" id="IPR052623">
    <property type="entry name" value="DAAF5"/>
</dbReference>
<proteinExistence type="predicted"/>
<organism evidence="5 6">
    <name type="scientific">Aphanomyces stellatus</name>
    <dbReference type="NCBI Taxonomy" id="120398"/>
    <lineage>
        <taxon>Eukaryota</taxon>
        <taxon>Sar</taxon>
        <taxon>Stramenopiles</taxon>
        <taxon>Oomycota</taxon>
        <taxon>Saprolegniomycetes</taxon>
        <taxon>Saprolegniales</taxon>
        <taxon>Verrucalvaceae</taxon>
        <taxon>Aphanomyces</taxon>
    </lineage>
</organism>
<sequence length="788" mass="88794">MDEVWEAMKREHAPKPRQKKTLGAASVPRTLSTEPSAMLVASSAPFGSADDLVIHCQRTINSLSDESQSVRKRAAATLEATLASIDTPMLHAAFPSFAKPLFKRFNDPVEMVREICLRLCTRFLRGYRDLLPLLPYLVPAVCNRIGSTWEYDEKLNIFVQDATLLAAHNRGRLFLPESEVQRVKPREPSEEIRLLFLELLQTLLHAAFEHDAASLLNAYVYDILRVVVYGLHDPFPSAIIKACEITVLTSLNLVSVIKHFAVAFVRATKHLLEHRLSKVRVAAMLCIRTVVLVPNVDKCKGAGSEAIFDLVAHQDENVIPVSAFYNPDVKINYFAKLDQDASVLVRQTFFDTVITWLLDLPDRYDFESRLMPYLLSAVADECPDISAKAIQTIDVLGKRHAAEHPDDVIERTQYAVDGSLFCNFTKPYPAPFTGRPSLGTRLYIRGRCRRFINTLLRELGNWQGPTRVHASRLLVCLLAYCEDTITVDLHVIIPHLIRCWDDVLIRDHTRNIADLCGRFTQPASYVALLLPHIQGETPVLKITQSLDILRVFLDGMNQTNRKSFLAQLPTLTDALGARFLLNAKTMQPALVALLDSIVRHLQGITNLATDPSFESQGRLVSKALLFERLFRILLTLPRANPIVQSTMVGFQALSGGSPKVGIIYDAYFEPTWAHLQVAYPIMEWVDWSGECCEHRMLVALLENCSTTCFDAHEKAIWSFLERIWHADKGETTELELKKADRHAVLKTLVDRLVEKMERTDDDNCLANLHSLQRAIEADTPLAHRTQAA</sequence>
<dbReference type="Pfam" id="PF24573">
    <property type="entry name" value="HEAT_DAAF5"/>
    <property type="match status" value="1"/>
</dbReference>
<accession>A0A485L4Z9</accession>
<dbReference type="PANTHER" id="PTHR16216:SF10">
    <property type="entry name" value="RNA POLYMERASE II ASSEMBLY FACTOR RTP1 C-TERMINAL DOMAIN-CONTAINING PROTEIN"/>
    <property type="match status" value="1"/>
</dbReference>